<keyword evidence="3" id="KW-1185">Reference proteome</keyword>
<dbReference type="Proteomes" id="UP000663970">
    <property type="component" value="Unassembled WGS sequence"/>
</dbReference>
<keyword evidence="1" id="KW-0812">Transmembrane</keyword>
<sequence length="96" mass="11106">MIQVIVILVSGFGLYMLFNWLMGYRKGHIQMDLDQRYFDFGPYVKAVLAELKDRGYEASYEGNGIFSINGRRYVFMERNVSMGGAPLQRTILKPDK</sequence>
<dbReference type="RefSeq" id="WP_035532074.1">
    <property type="nucleotide sequence ID" value="NZ_JAEKJY010000007.1"/>
</dbReference>
<feature type="transmembrane region" description="Helical" evidence="1">
    <location>
        <begin position="6"/>
        <end position="24"/>
    </location>
</feature>
<proteinExistence type="predicted"/>
<reference evidence="2 3" key="1">
    <citation type="submission" date="2020-12" db="EMBL/GenBank/DDBJ databases">
        <title>Oil enriched cultivation method for isolating marine PHA-producing bacteria.</title>
        <authorList>
            <person name="Zheng W."/>
            <person name="Yu S."/>
            <person name="Huang Y."/>
        </authorList>
    </citation>
    <scope>NUCLEOTIDE SEQUENCE [LARGE SCALE GENOMIC DNA]</scope>
    <source>
        <strain evidence="2 3">SY-2-6</strain>
    </source>
</reference>
<gene>
    <name evidence="2" type="ORF">JF544_18140</name>
</gene>
<evidence type="ECO:0000256" key="1">
    <source>
        <dbReference type="SAM" id="Phobius"/>
    </source>
</evidence>
<comment type="caution">
    <text evidence="2">The sequence shown here is derived from an EMBL/GenBank/DDBJ whole genome shotgun (WGS) entry which is preliminary data.</text>
</comment>
<evidence type="ECO:0000313" key="2">
    <source>
        <dbReference type="EMBL" id="MBN8237170.1"/>
    </source>
</evidence>
<dbReference type="EMBL" id="JAEKJY010000007">
    <property type="protein sequence ID" value="MBN8237170.1"/>
    <property type="molecule type" value="Genomic_DNA"/>
</dbReference>
<protein>
    <submittedName>
        <fullName evidence="2">Uncharacterized protein</fullName>
    </submittedName>
</protein>
<organism evidence="2 3">
    <name type="scientific">Halobacillus kuroshimensis</name>
    <dbReference type="NCBI Taxonomy" id="302481"/>
    <lineage>
        <taxon>Bacteria</taxon>
        <taxon>Bacillati</taxon>
        <taxon>Bacillota</taxon>
        <taxon>Bacilli</taxon>
        <taxon>Bacillales</taxon>
        <taxon>Bacillaceae</taxon>
        <taxon>Halobacillus</taxon>
    </lineage>
</organism>
<accession>A0ABS3E0N7</accession>
<keyword evidence="1" id="KW-1133">Transmembrane helix</keyword>
<keyword evidence="1" id="KW-0472">Membrane</keyword>
<evidence type="ECO:0000313" key="3">
    <source>
        <dbReference type="Proteomes" id="UP000663970"/>
    </source>
</evidence>
<name>A0ABS3E0N7_9BACI</name>